<protein>
    <recommendedName>
        <fullName evidence="3">Tryptophan 2,3-dioxygenase</fullName>
    </recommendedName>
</protein>
<dbReference type="InterPro" id="IPR004981">
    <property type="entry name" value="Trp_2_3_dOase"/>
</dbReference>
<dbReference type="SUPFAM" id="SSF140959">
    <property type="entry name" value="Indolic compounds 2,3-dioxygenase-like"/>
    <property type="match status" value="1"/>
</dbReference>
<dbReference type="GO" id="GO:0019441">
    <property type="term" value="P:L-tryptophan catabolic process to kynurenine"/>
    <property type="evidence" value="ECO:0007669"/>
    <property type="project" value="InterPro"/>
</dbReference>
<reference evidence="2" key="1">
    <citation type="journal article" date="2015" name="J. Biotechnol.">
        <title>Complete genome sequence of the actinobacterium Streptomyces glaucescens GLA.O (DSM 40922) consisting of a linear chromosome and one linear plasmid.</title>
        <authorList>
            <person name="Ortseifen V."/>
            <person name="Winkler A."/>
            <person name="Albersmeier A."/>
            <person name="Wendler S."/>
            <person name="Puhler A."/>
            <person name="Kalinowski J."/>
            <person name="Ruckert C."/>
        </authorList>
    </citation>
    <scope>NUCLEOTIDE SEQUENCE [LARGE SCALE GENOMIC DNA]</scope>
    <source>
        <strain evidence="2">DSM 40922 / GLA O</strain>
    </source>
</reference>
<dbReference type="GO" id="GO:0020037">
    <property type="term" value="F:heme binding"/>
    <property type="evidence" value="ECO:0007669"/>
    <property type="project" value="InterPro"/>
</dbReference>
<keyword evidence="2" id="KW-1185">Reference proteome</keyword>
<organism evidence="1 2">
    <name type="scientific">Streptomyces glaucescens</name>
    <dbReference type="NCBI Taxonomy" id="1907"/>
    <lineage>
        <taxon>Bacteria</taxon>
        <taxon>Bacillati</taxon>
        <taxon>Actinomycetota</taxon>
        <taxon>Actinomycetes</taxon>
        <taxon>Kitasatosporales</taxon>
        <taxon>Streptomycetaceae</taxon>
        <taxon>Streptomyces</taxon>
    </lineage>
</organism>
<evidence type="ECO:0000313" key="2">
    <source>
        <dbReference type="Proteomes" id="UP000029482"/>
    </source>
</evidence>
<dbReference type="GO" id="GO:0019442">
    <property type="term" value="P:L-tryptophan catabolic process to acetyl-CoA"/>
    <property type="evidence" value="ECO:0007669"/>
    <property type="project" value="TreeGrafter"/>
</dbReference>
<evidence type="ECO:0000313" key="1">
    <source>
        <dbReference type="EMBL" id="AIS02303.1"/>
    </source>
</evidence>
<dbReference type="Pfam" id="PF03301">
    <property type="entry name" value="Trp_dioxygenase"/>
    <property type="match status" value="1"/>
</dbReference>
<accession>A0A089XE98</accession>
<dbReference type="HOGENOM" id="CLU_1336882_0_0_11"/>
<proteinExistence type="predicted"/>
<dbReference type="STRING" id="1907.SGLAU_31845"/>
<gene>
    <name evidence="1" type="ORF">SGLAU_31845</name>
</gene>
<name>A0A089XE98_STRGA</name>
<evidence type="ECO:0008006" key="3">
    <source>
        <dbReference type="Google" id="ProtNLM"/>
    </source>
</evidence>
<dbReference type="Proteomes" id="UP000029482">
    <property type="component" value="Chromosome"/>
</dbReference>
<dbReference type="InterPro" id="IPR037217">
    <property type="entry name" value="Trp/Indoleamine_2_3_dOase-like"/>
</dbReference>
<dbReference type="eggNOG" id="COG3483">
    <property type="taxonomic scope" value="Bacteria"/>
</dbReference>
<dbReference type="Gene3D" id="1.20.58.480">
    <property type="match status" value="2"/>
</dbReference>
<sequence>MRMETPYACYLRLSVLLDLQRPRTPDEQPTQWADEHFFITVHQSAEVLVSHALVELARASEDAQAGKDARAAAALHRVTALLDVLEHHLALLDHLEPDSFAAFRPLLDNASGAQSHQFADLFHRIAAADVLGPPTDSLPARQPLATAALQALRAAVIRWQIRHLLLVERMIGDQPGTGGTSGLAHLRAQIDLPPRERPARPGDVS</sequence>
<dbReference type="GO" id="GO:0004833">
    <property type="term" value="F:L-tryptophan 2,3-dioxygenase activity"/>
    <property type="evidence" value="ECO:0007669"/>
    <property type="project" value="InterPro"/>
</dbReference>
<dbReference type="AlphaFoldDB" id="A0A089XE98"/>
<dbReference type="KEGG" id="sgu:SGLAU_31845"/>
<dbReference type="PANTHER" id="PTHR10138:SF0">
    <property type="entry name" value="TRYPTOPHAN 2,3-DIOXYGENASE"/>
    <property type="match status" value="1"/>
</dbReference>
<dbReference type="EMBL" id="CP009438">
    <property type="protein sequence ID" value="AIS02303.1"/>
    <property type="molecule type" value="Genomic_DNA"/>
</dbReference>
<dbReference type="PANTHER" id="PTHR10138">
    <property type="entry name" value="TRYPTOPHAN 2,3-DIOXYGENASE"/>
    <property type="match status" value="1"/>
</dbReference>
<dbReference type="GO" id="GO:0046872">
    <property type="term" value="F:metal ion binding"/>
    <property type="evidence" value="ECO:0007669"/>
    <property type="project" value="InterPro"/>
</dbReference>